<dbReference type="Proteomes" id="UP000015893">
    <property type="component" value="Unassembled WGS sequence"/>
</dbReference>
<dbReference type="InterPro" id="IPR040838">
    <property type="entry name" value="SabA_N_adhesion"/>
</dbReference>
<feature type="domain" description="SabA N-terminal extracellular adhesion" evidence="1">
    <location>
        <begin position="51"/>
        <end position="368"/>
    </location>
</feature>
<reference evidence="2 3" key="1">
    <citation type="journal article" date="2013" name="Genome Announc.">
        <title>Multiple genome sequences of Helicobacter pylori strains of diverse disease and antibiotic resistance backgrounds from Malaysia.</title>
        <authorList>
            <person name="Rehvathy V."/>
            <person name="Tan M.H."/>
            <person name="Gunaletchumy S.P."/>
            <person name="Teh X."/>
            <person name="Wang S."/>
            <person name="Baybayan P."/>
            <person name="Singh S."/>
            <person name="Ashby M."/>
            <person name="Kaakoush N.O."/>
            <person name="Mitchell H.M."/>
            <person name="Croft L.J."/>
            <person name="Goh K.L."/>
            <person name="Loke M.F."/>
            <person name="Vadivelu J."/>
        </authorList>
    </citation>
    <scope>NUCLEOTIDE SEQUENCE [LARGE SCALE GENOMIC DNA]</scope>
    <source>
        <strain evidence="2 3">UM037</strain>
    </source>
</reference>
<dbReference type="PRINTS" id="PR01776">
    <property type="entry name" value="HPOMPFAMILY"/>
</dbReference>
<dbReference type="EMBL" id="AUSI01000001">
    <property type="protein sequence ID" value="EQK95696.1"/>
    <property type="molecule type" value="Genomic_DNA"/>
</dbReference>
<sequence>MKEKCHEKNPFTLSLSLSLSFLLHAEDDGFYMSAGYQIGEVAQMVKNTKGIQQLSDNYEKLNNLLTRYSTLNTLIKLSADPSAVSGAINNLNAGATGLLKEKTNSPAYQAVSLALNAAVGLWNTIGYAVMCGNGNGTGSGPGSVIFNGQPGQGSTSITCNRYEKIGVGSSMSIPEFEKLNKAYQAIQQALKEGSGFPELGGNGTKVNVKYTYECKQNENGGSINGGVNQFYQAKNGSNGSSGSSTQTTTQDGVTITTTYNNNEATVNFNTTNDAQMLLAQAANIMQVLNTQCPLVRSTNNENAAGNGSPWGLSTSGNACQIFQQEFSEVTSMIKNAQEIVAQSAIANTNQKAEISNPSNFNPFTDAGFAQSMLKNAQAQASMFNLAEQVKKNLEVMQNNNNVDEKLAGFGQGMTNFVSAFLAACHNGGGTLPNEGVTNNTWGAGCAYVGETITALNNSIAHFGTQEQQIQQAENIADTLVNFKSRYNELGNTYNSITTALSKVPNAQSLQNVVSQKNNPYSPQGIETNYYLNQNSYNQIQTINQELGRNPFRKVGIVSSQTNNGAMNGIGIQVGYKQFFGQKRKWGARYYGFFDYNHAFIKSSFFNSASDVWTYGFGADALYNFINDKATNFLGKNNKLSVGLFGGIALAGTSWL</sequence>
<dbReference type="Pfam" id="PF01856">
    <property type="entry name" value="HP_OMP"/>
    <property type="match status" value="1"/>
</dbReference>
<dbReference type="Pfam" id="PF18304">
    <property type="entry name" value="SabA_adhesion"/>
    <property type="match status" value="1"/>
</dbReference>
<organism evidence="2 3">
    <name type="scientific">Helicobacter pylori UM037</name>
    <dbReference type="NCBI Taxonomy" id="1321939"/>
    <lineage>
        <taxon>Bacteria</taxon>
        <taxon>Pseudomonadati</taxon>
        <taxon>Campylobacterota</taxon>
        <taxon>Epsilonproteobacteria</taxon>
        <taxon>Campylobacterales</taxon>
        <taxon>Helicobacteraceae</taxon>
        <taxon>Helicobacter</taxon>
    </lineage>
</organism>
<dbReference type="InterPro" id="IPR002718">
    <property type="entry name" value="OMP_Helicobacter"/>
</dbReference>
<evidence type="ECO:0000259" key="1">
    <source>
        <dbReference type="Pfam" id="PF18304"/>
    </source>
</evidence>
<comment type="caution">
    <text evidence="2">The sequence shown here is derived from an EMBL/GenBank/DDBJ whole genome shotgun (WGS) entry which is preliminary data.</text>
</comment>
<feature type="non-terminal residue" evidence="2">
    <location>
        <position position="655"/>
    </location>
</feature>
<name>A0AB33Z954_HELPX</name>
<dbReference type="AlphaFoldDB" id="A0AB33Z954"/>
<protein>
    <submittedName>
        <fullName evidence="2">Membrane protein</fullName>
    </submittedName>
</protein>
<proteinExistence type="predicted"/>
<accession>A0AB33Z954</accession>
<evidence type="ECO:0000313" key="3">
    <source>
        <dbReference type="Proteomes" id="UP000015893"/>
    </source>
</evidence>
<evidence type="ECO:0000313" key="2">
    <source>
        <dbReference type="EMBL" id="EQK95696.1"/>
    </source>
</evidence>
<gene>
    <name evidence="2" type="ORF">N198_00710</name>
</gene>